<dbReference type="GO" id="GO:0016779">
    <property type="term" value="F:nucleotidyltransferase activity"/>
    <property type="evidence" value="ECO:0007669"/>
    <property type="project" value="UniProtKB-KW"/>
</dbReference>
<dbReference type="Proteomes" id="UP000696294">
    <property type="component" value="Unassembled WGS sequence"/>
</dbReference>
<dbReference type="SUPFAM" id="SSF69572">
    <property type="entry name" value="Activating enzymes of the ubiquitin-like proteins"/>
    <property type="match status" value="1"/>
</dbReference>
<evidence type="ECO:0000313" key="2">
    <source>
        <dbReference type="EMBL" id="NJP97105.1"/>
    </source>
</evidence>
<proteinExistence type="predicted"/>
<organism evidence="2 3">
    <name type="scientific">Nonomuraea composti</name>
    <dbReference type="NCBI Taxonomy" id="2720023"/>
    <lineage>
        <taxon>Bacteria</taxon>
        <taxon>Bacillati</taxon>
        <taxon>Actinomycetota</taxon>
        <taxon>Actinomycetes</taxon>
        <taxon>Streptosporangiales</taxon>
        <taxon>Streptosporangiaceae</taxon>
        <taxon>Nonomuraea</taxon>
    </lineage>
</organism>
<name>A0ABX1BH87_9ACTN</name>
<comment type="caution">
    <text evidence="2">The sequence shown here is derived from an EMBL/GenBank/DDBJ whole genome shotgun (WGS) entry which is preliminary data.</text>
</comment>
<evidence type="ECO:0000313" key="3">
    <source>
        <dbReference type="Proteomes" id="UP000696294"/>
    </source>
</evidence>
<dbReference type="EMBL" id="JAATEP010000059">
    <property type="protein sequence ID" value="NJP97105.1"/>
    <property type="molecule type" value="Genomic_DNA"/>
</dbReference>
<gene>
    <name evidence="2" type="ORF">HCN51_48095</name>
</gene>
<dbReference type="InterPro" id="IPR045886">
    <property type="entry name" value="ThiF/MoeB/HesA"/>
</dbReference>
<protein>
    <submittedName>
        <fullName evidence="2">ThiF family adenylyltransferase</fullName>
    </submittedName>
</protein>
<keyword evidence="3" id="KW-1185">Reference proteome</keyword>
<dbReference type="InterPro" id="IPR000594">
    <property type="entry name" value="ThiF_NAD_FAD-bd"/>
</dbReference>
<dbReference type="Gene3D" id="3.40.50.720">
    <property type="entry name" value="NAD(P)-binding Rossmann-like Domain"/>
    <property type="match status" value="1"/>
</dbReference>
<sequence length="431" mass="46589">MIDTLFLLPRDGLRYLIATDAGTSGTIKFRRSDSDGLVLISYLRNSTAGFQLQLDPRSHPLNTGLPGGDGFWFRVPAELHGLWYEITRRGEHVGVSFDAFAARLPKQLMDPGALGYFALTYAPDADKPPYDEAPVPRLAAWRVTRKAVFGASVAVEPEPIGITQLEPYWPVTDLASVTVMVVGVGSIGGAAATALAGYGLGRLLLVDPDRLLWHNLIRHVLPRRYIGKFKVDALRDYLADRHGDTEIAAFRYDVVNDADLIRALLQETSIILCCTDGVAPRRASSHLARRAGKPAILACVLADGGIGEVIRLRPWPDHGCLLCRRQALTNEGTLDPEPALEAGYGTGTLHHPMTAVGSDLFLIGNLAAKITVSTALEAAGHFAHRLPSEHLTVGLQACRGWTGPFDLGYTGNVRWAPATPPRADCPTCGQP</sequence>
<keyword evidence="2" id="KW-0548">Nucleotidyltransferase</keyword>
<dbReference type="PANTHER" id="PTHR43267">
    <property type="entry name" value="TRNA THREONYLCARBAMOYLADENOSINE DEHYDRATASE"/>
    <property type="match status" value="1"/>
</dbReference>
<accession>A0ABX1BH87</accession>
<keyword evidence="2" id="KW-0808">Transferase</keyword>
<evidence type="ECO:0000259" key="1">
    <source>
        <dbReference type="Pfam" id="PF00899"/>
    </source>
</evidence>
<dbReference type="InterPro" id="IPR035985">
    <property type="entry name" value="Ubiquitin-activating_enz"/>
</dbReference>
<dbReference type="PANTHER" id="PTHR43267:SF1">
    <property type="entry name" value="TRNA THREONYLCARBAMOYLADENOSINE DEHYDRATASE"/>
    <property type="match status" value="1"/>
</dbReference>
<dbReference type="Pfam" id="PF00899">
    <property type="entry name" value="ThiF"/>
    <property type="match status" value="1"/>
</dbReference>
<reference evidence="2 3" key="1">
    <citation type="submission" date="2020-03" db="EMBL/GenBank/DDBJ databases">
        <title>WGS of actinomycetes isolated from Thailand.</title>
        <authorList>
            <person name="Thawai C."/>
        </authorList>
    </citation>
    <scope>NUCLEOTIDE SEQUENCE [LARGE SCALE GENOMIC DNA]</scope>
    <source>
        <strain evidence="2 3">FMUSA5-5</strain>
    </source>
</reference>
<feature type="domain" description="THIF-type NAD/FAD binding fold" evidence="1">
    <location>
        <begin position="173"/>
        <end position="328"/>
    </location>
</feature>
<dbReference type="RefSeq" id="WP_168018745.1">
    <property type="nucleotide sequence ID" value="NZ_JAATEP010000059.1"/>
</dbReference>